<protein>
    <submittedName>
        <fullName evidence="3">Fibritin neck whiskers protein</fullName>
    </submittedName>
</protein>
<dbReference type="Proteomes" id="UP000289169">
    <property type="component" value="Segment"/>
</dbReference>
<dbReference type="Gene3D" id="3.40.50.1110">
    <property type="entry name" value="SGNH hydrolase"/>
    <property type="match status" value="1"/>
</dbReference>
<evidence type="ECO:0000313" key="3">
    <source>
        <dbReference type="EMBL" id="QAU04026.1"/>
    </source>
</evidence>
<gene>
    <name evidence="3" type="ORF">Henu6_gp224</name>
</gene>
<keyword evidence="1" id="KW-0175">Coiled coil</keyword>
<organism evidence="3 4">
    <name type="scientific">Acinetobacter phage Henu6</name>
    <dbReference type="NCBI Taxonomy" id="2500136"/>
    <lineage>
        <taxon>Viruses</taxon>
        <taxon>Duplodnaviria</taxon>
        <taxon>Heunggongvirae</taxon>
        <taxon>Uroviricota</taxon>
        <taxon>Caudoviricetes</taxon>
        <taxon>Pantevenvirales</taxon>
        <taxon>Straboviridae</taxon>
        <taxon>Twarogvirinae</taxon>
        <taxon>Zedzedvirus</taxon>
        <taxon>Zedzedvirus zz1</taxon>
    </lineage>
</organism>
<dbReference type="SUPFAM" id="SSF58046">
    <property type="entry name" value="Fibritin"/>
    <property type="match status" value="1"/>
</dbReference>
<reference evidence="3 4" key="1">
    <citation type="submission" date="2018-11" db="EMBL/GenBank/DDBJ databases">
        <authorList>
            <person name="Teng T."/>
        </authorList>
    </citation>
    <scope>NUCLEOTIDE SEQUENCE [LARGE SCALE GENOMIC DNA]</scope>
</reference>
<evidence type="ECO:0000256" key="1">
    <source>
        <dbReference type="SAM" id="Coils"/>
    </source>
</evidence>
<dbReference type="Pfam" id="PF07921">
    <property type="entry name" value="Fibritin_C"/>
    <property type="match status" value="1"/>
</dbReference>
<evidence type="ECO:0000313" key="4">
    <source>
        <dbReference type="Proteomes" id="UP000289169"/>
    </source>
</evidence>
<feature type="domain" description="Fibritin C-terminal" evidence="2">
    <location>
        <begin position="337"/>
        <end position="395"/>
    </location>
</feature>
<name>A0A410T5X5_9CAUD</name>
<accession>A0A410T5X5</accession>
<dbReference type="InterPro" id="IPR012473">
    <property type="entry name" value="Fibritin_C"/>
</dbReference>
<evidence type="ECO:0000259" key="2">
    <source>
        <dbReference type="Pfam" id="PF07921"/>
    </source>
</evidence>
<feature type="coiled-coil region" evidence="1">
    <location>
        <begin position="55"/>
        <end position="82"/>
    </location>
</feature>
<dbReference type="InterPro" id="IPR036514">
    <property type="entry name" value="SGNH_hydro_sf"/>
</dbReference>
<dbReference type="SUPFAM" id="SSF52266">
    <property type="entry name" value="SGNH hydrolase"/>
    <property type="match status" value="1"/>
</dbReference>
<dbReference type="EMBL" id="MK240351">
    <property type="protein sequence ID" value="QAU04026.1"/>
    <property type="molecule type" value="Genomic_DNA"/>
</dbReference>
<dbReference type="Gene3D" id="1.20.5.320">
    <property type="entry name" value="6-Phosphogluconate Dehydrogenase, domain 3"/>
    <property type="match status" value="1"/>
</dbReference>
<sequence>MTTKVDFLPYVDGIPTDGQHRLSWIRNGDLLNGSDTKYGNEGNLNAFGVELQKNIVFLAENIDVLESNANITQEELEKIKEILGEAGTGSIIEKVNANTENIELINKTVEALTSSFNESKLILNQAVTDIGIRTELNGPNNIFTDLGFIKARIGNNENEDINGLPSDGNPASGIILKILDQGKQINKNLSDLEELNTKFNDSDISGLSQNIDKLRLELGQSPEPNTPTVYARLNTLESSDRSVKEHLDEIDNKIGSGNISEKVEINTGIKKSIENLKQNQDTLLTDLAETNESLKNVATKSDTNETNIGTLNDTVGINNDGPNTLLQRTANLETVQQNQTTSIQDMEVILGTSTTGLQGDVQNLKKALDGDSSASDPVAQAGLKAISSALIDKTNALQETQDRIVAAGAFSSKSFVLLGDATTNVVASDIAKVSLVRALPLMTKGVNGANSISILPDYVSAKSADVILVNIGTYDYLFDRELGTLADAKDGTEADTFYADVYKLFADLTAGTSRVLTCTGFRSKGFKDSVVSYPNNNGVNTSYDKYVLAVTEVADIFGIPVIPTHHELGISAKNIDLFANSDGLTKLGIDRFSILVAQSLR</sequence>
<proteinExistence type="predicted"/>